<proteinExistence type="predicted"/>
<accession>A0ABS5JZY3</accession>
<dbReference type="EMBL" id="JAGUCO010000023">
    <property type="protein sequence ID" value="MBS2100482.1"/>
    <property type="molecule type" value="Genomic_DNA"/>
</dbReference>
<dbReference type="Proteomes" id="UP000708576">
    <property type="component" value="Unassembled WGS sequence"/>
</dbReference>
<organism evidence="2 3">
    <name type="scientific">Carboxylicivirga linearis</name>
    <dbReference type="NCBI Taxonomy" id="1628157"/>
    <lineage>
        <taxon>Bacteria</taxon>
        <taxon>Pseudomonadati</taxon>
        <taxon>Bacteroidota</taxon>
        <taxon>Bacteroidia</taxon>
        <taxon>Marinilabiliales</taxon>
        <taxon>Marinilabiliaceae</taxon>
        <taxon>Carboxylicivirga</taxon>
    </lineage>
</organism>
<gene>
    <name evidence="2" type="ORF">KEM10_19505</name>
</gene>
<dbReference type="RefSeq" id="WP_212218406.1">
    <property type="nucleotide sequence ID" value="NZ_JAGUCO010000023.1"/>
</dbReference>
<feature type="chain" id="PRO_5045993781" description="Outer membrane protein beta-barrel domain-containing protein" evidence="1">
    <location>
        <begin position="19"/>
        <end position="166"/>
    </location>
</feature>
<evidence type="ECO:0000313" key="2">
    <source>
        <dbReference type="EMBL" id="MBS2100482.1"/>
    </source>
</evidence>
<evidence type="ECO:0008006" key="4">
    <source>
        <dbReference type="Google" id="ProtNLM"/>
    </source>
</evidence>
<name>A0ABS5JZY3_9BACT</name>
<evidence type="ECO:0000313" key="3">
    <source>
        <dbReference type="Proteomes" id="UP000708576"/>
    </source>
</evidence>
<keyword evidence="1" id="KW-0732">Signal</keyword>
<protein>
    <recommendedName>
        <fullName evidence="4">Outer membrane protein beta-barrel domain-containing protein</fullName>
    </recommendedName>
</protein>
<keyword evidence="3" id="KW-1185">Reference proteome</keyword>
<comment type="caution">
    <text evidence="2">The sequence shown here is derived from an EMBL/GenBank/DDBJ whole genome shotgun (WGS) entry which is preliminary data.</text>
</comment>
<sequence>MRSIIITILLFSSFIASSQDYKNAARLSVGDYWGVQYKRMFTQERGMTAAFQVNSKGAQLTGLRVFHTPAFPAKSSQWFFGYGYGAHFAYRTKVESRNVFRPFAPPIVNKGNFFSPGLDGYVTLEHRFLKYPFTLSADFIPGFEFFGPNFFRLNMDNFSFSAAFIF</sequence>
<reference evidence="2 3" key="1">
    <citation type="journal article" date="2015" name="Int. J. Syst. Evol. Microbiol.">
        <title>Carboxylicivirga linearis sp. nov., isolated from a sea cucumber culture pond.</title>
        <authorList>
            <person name="Wang F.Q."/>
            <person name="Zhou Y.X."/>
            <person name="Lin X.Z."/>
            <person name="Chen G.J."/>
            <person name="Du Z.J."/>
        </authorList>
    </citation>
    <scope>NUCLEOTIDE SEQUENCE [LARGE SCALE GENOMIC DNA]</scope>
    <source>
        <strain evidence="2 3">FB218</strain>
    </source>
</reference>
<feature type="signal peptide" evidence="1">
    <location>
        <begin position="1"/>
        <end position="18"/>
    </location>
</feature>
<evidence type="ECO:0000256" key="1">
    <source>
        <dbReference type="SAM" id="SignalP"/>
    </source>
</evidence>